<feature type="transmembrane region" description="Helical" evidence="1">
    <location>
        <begin position="6"/>
        <end position="29"/>
    </location>
</feature>
<protein>
    <recommendedName>
        <fullName evidence="4">General secretion pathway protein I</fullName>
    </recommendedName>
</protein>
<evidence type="ECO:0000313" key="2">
    <source>
        <dbReference type="EMBL" id="GAA0570672.1"/>
    </source>
</evidence>
<reference evidence="2 3" key="1">
    <citation type="journal article" date="2019" name="Int. J. Syst. Evol. Microbiol.">
        <title>The Global Catalogue of Microorganisms (GCM) 10K type strain sequencing project: providing services to taxonomists for standard genome sequencing and annotation.</title>
        <authorList>
            <consortium name="The Broad Institute Genomics Platform"/>
            <consortium name="The Broad Institute Genome Sequencing Center for Infectious Disease"/>
            <person name="Wu L."/>
            <person name="Ma J."/>
        </authorList>
    </citation>
    <scope>NUCLEOTIDE SEQUENCE [LARGE SCALE GENOMIC DNA]</scope>
    <source>
        <strain evidence="2 3">JCM 15089</strain>
    </source>
</reference>
<keyword evidence="3" id="KW-1185">Reference proteome</keyword>
<accession>A0ABN1ENT2</accession>
<evidence type="ECO:0000256" key="1">
    <source>
        <dbReference type="SAM" id="Phobius"/>
    </source>
</evidence>
<keyword evidence="1" id="KW-1133">Transmembrane helix</keyword>
<dbReference type="EMBL" id="BAAADD010000005">
    <property type="protein sequence ID" value="GAA0570672.1"/>
    <property type="molecule type" value="Genomic_DNA"/>
</dbReference>
<keyword evidence="1" id="KW-0812">Transmembrane</keyword>
<organism evidence="2 3">
    <name type="scientific">Rhizomicrobium electricum</name>
    <dbReference type="NCBI Taxonomy" id="480070"/>
    <lineage>
        <taxon>Bacteria</taxon>
        <taxon>Pseudomonadati</taxon>
        <taxon>Pseudomonadota</taxon>
        <taxon>Alphaproteobacteria</taxon>
        <taxon>Micropepsales</taxon>
        <taxon>Micropepsaceae</taxon>
        <taxon>Rhizomicrobium</taxon>
    </lineage>
</organism>
<dbReference type="Proteomes" id="UP001499951">
    <property type="component" value="Unassembled WGS sequence"/>
</dbReference>
<proteinExistence type="predicted"/>
<evidence type="ECO:0008006" key="4">
    <source>
        <dbReference type="Google" id="ProtNLM"/>
    </source>
</evidence>
<dbReference type="RefSeq" id="WP_166933944.1">
    <property type="nucleotide sequence ID" value="NZ_BAAADD010000005.1"/>
</dbReference>
<sequence length="125" mass="13666">MKGEDGYTIIEALAAMSILAVSLVALYGAGADVLNATDRVAAHNRALLFTQSKLEVLAITSAPLPAHDRGYEKDLSWTIITRDASSREIWSHLVLQEVELTVGWNDGHHHRSITIVTRHLGRTAP</sequence>
<dbReference type="InterPro" id="IPR012902">
    <property type="entry name" value="N_methyl_site"/>
</dbReference>
<dbReference type="Pfam" id="PF07963">
    <property type="entry name" value="N_methyl"/>
    <property type="match status" value="1"/>
</dbReference>
<gene>
    <name evidence="2" type="ORF">GCM10008942_19260</name>
</gene>
<evidence type="ECO:0000313" key="3">
    <source>
        <dbReference type="Proteomes" id="UP001499951"/>
    </source>
</evidence>
<comment type="caution">
    <text evidence="2">The sequence shown here is derived from an EMBL/GenBank/DDBJ whole genome shotgun (WGS) entry which is preliminary data.</text>
</comment>
<keyword evidence="1" id="KW-0472">Membrane</keyword>
<name>A0ABN1ENT2_9PROT</name>